<evidence type="ECO:0000256" key="1">
    <source>
        <dbReference type="SAM" id="Coils"/>
    </source>
</evidence>
<name>A0A1M5DWD7_9THEO</name>
<reference evidence="2 3" key="1">
    <citation type="submission" date="2016-11" db="EMBL/GenBank/DDBJ databases">
        <authorList>
            <person name="Jaros S."/>
            <person name="Januszkiewicz K."/>
            <person name="Wedrychowicz H."/>
        </authorList>
    </citation>
    <scope>NUCLEOTIDE SEQUENCE [LARGE SCALE GENOMIC DNA]</scope>
    <source>
        <strain evidence="2 3">DSM 17918</strain>
    </source>
</reference>
<dbReference type="Gene3D" id="1.10.287.1490">
    <property type="match status" value="1"/>
</dbReference>
<keyword evidence="1" id="KW-0175">Coiled coil</keyword>
<feature type="coiled-coil region" evidence="1">
    <location>
        <begin position="11"/>
        <end position="80"/>
    </location>
</feature>
<proteinExistence type="predicted"/>
<dbReference type="OrthoDB" id="1708171at2"/>
<dbReference type="STRING" id="1121256.SAMN02746089_02434"/>
<dbReference type="Proteomes" id="UP000184088">
    <property type="component" value="Unassembled WGS sequence"/>
</dbReference>
<gene>
    <name evidence="2" type="ORF">SAMN02746089_02434</name>
</gene>
<protein>
    <submittedName>
        <fullName evidence="2">Uncharacterized protein</fullName>
    </submittedName>
</protein>
<accession>A0A1M5DWD7</accession>
<evidence type="ECO:0000313" key="3">
    <source>
        <dbReference type="Proteomes" id="UP000184088"/>
    </source>
</evidence>
<dbReference type="EMBL" id="FQVH01000039">
    <property type="protein sequence ID" value="SHF71297.1"/>
    <property type="molecule type" value="Genomic_DNA"/>
</dbReference>
<dbReference type="RefSeq" id="WP_084111282.1">
    <property type="nucleotide sequence ID" value="NZ_FQVH01000039.1"/>
</dbReference>
<dbReference type="AlphaFoldDB" id="A0A1M5DWD7"/>
<evidence type="ECO:0000313" key="2">
    <source>
        <dbReference type="EMBL" id="SHF71297.1"/>
    </source>
</evidence>
<sequence length="163" mass="19201">MTNEELILEILKNMQGDIKSIKSDIKALQEEQKSMREDIKALQEEQKSMREDIKALQEEQKSMREDIRALQEEQKSMREDVKWIKVQQEEHGQILRALREASEFQKAETDGIKIGMAKLEGKVNENFEMMSRKLEDLYEGQKSLSGMYGEHERELRTLKRKIG</sequence>
<organism evidence="2 3">
    <name type="scientific">Caldanaerobius fijiensis DSM 17918</name>
    <dbReference type="NCBI Taxonomy" id="1121256"/>
    <lineage>
        <taxon>Bacteria</taxon>
        <taxon>Bacillati</taxon>
        <taxon>Bacillota</taxon>
        <taxon>Clostridia</taxon>
        <taxon>Thermoanaerobacterales</taxon>
        <taxon>Thermoanaerobacteraceae</taxon>
        <taxon>Caldanaerobius</taxon>
    </lineage>
</organism>
<keyword evidence="3" id="KW-1185">Reference proteome</keyword>